<dbReference type="AlphaFoldDB" id="A0AAW1ZD92"/>
<dbReference type="EMBL" id="JAWDJR010000017">
    <property type="protein sequence ID" value="KAK9959431.1"/>
    <property type="molecule type" value="Genomic_DNA"/>
</dbReference>
<feature type="coiled-coil region" evidence="2">
    <location>
        <begin position="87"/>
        <end position="280"/>
    </location>
</feature>
<comment type="caution">
    <text evidence="4">The sequence shown here is derived from an EMBL/GenBank/DDBJ whole genome shotgun (WGS) entry which is preliminary data.</text>
</comment>
<dbReference type="Pfam" id="PF09728">
    <property type="entry name" value="Taxilin"/>
    <property type="match status" value="1"/>
</dbReference>
<dbReference type="PANTHER" id="PTHR16127:SF15">
    <property type="entry name" value="TAXILIN BETA B"/>
    <property type="match status" value="1"/>
</dbReference>
<name>A0AAW1ZD92_CULAL</name>
<evidence type="ECO:0008006" key="6">
    <source>
        <dbReference type="Google" id="ProtNLM"/>
    </source>
</evidence>
<feature type="region of interest" description="Disordered" evidence="3">
    <location>
        <begin position="39"/>
        <end position="59"/>
    </location>
</feature>
<dbReference type="InterPro" id="IPR026183">
    <property type="entry name" value="Taxilin_fam"/>
</dbReference>
<protein>
    <recommendedName>
        <fullName evidence="6">Taxilin beta b</fullName>
    </recommendedName>
</protein>
<dbReference type="Proteomes" id="UP001479290">
    <property type="component" value="Unassembled WGS sequence"/>
</dbReference>
<evidence type="ECO:0000256" key="2">
    <source>
        <dbReference type="SAM" id="Coils"/>
    </source>
</evidence>
<accession>A0AAW1ZD92</accession>
<evidence type="ECO:0000256" key="1">
    <source>
        <dbReference type="ARBA" id="ARBA00009550"/>
    </source>
</evidence>
<dbReference type="GO" id="GO:0019905">
    <property type="term" value="F:syntaxin binding"/>
    <property type="evidence" value="ECO:0007669"/>
    <property type="project" value="InterPro"/>
</dbReference>
<feature type="compositionally biased region" description="Acidic residues" evidence="3">
    <location>
        <begin position="42"/>
        <end position="51"/>
    </location>
</feature>
<evidence type="ECO:0000313" key="5">
    <source>
        <dbReference type="Proteomes" id="UP001479290"/>
    </source>
</evidence>
<gene>
    <name evidence="4" type="ORF">ABG768_009558</name>
</gene>
<feature type="compositionally biased region" description="Basic and acidic residues" evidence="3">
    <location>
        <begin position="519"/>
        <end position="534"/>
    </location>
</feature>
<organism evidence="4 5">
    <name type="scientific">Culter alburnus</name>
    <name type="common">Topmouth culter</name>
    <dbReference type="NCBI Taxonomy" id="194366"/>
    <lineage>
        <taxon>Eukaryota</taxon>
        <taxon>Metazoa</taxon>
        <taxon>Chordata</taxon>
        <taxon>Craniata</taxon>
        <taxon>Vertebrata</taxon>
        <taxon>Euteleostomi</taxon>
        <taxon>Actinopterygii</taxon>
        <taxon>Neopterygii</taxon>
        <taxon>Teleostei</taxon>
        <taxon>Ostariophysi</taxon>
        <taxon>Cypriniformes</taxon>
        <taxon>Xenocyprididae</taxon>
        <taxon>Xenocypridinae</taxon>
        <taxon>Culter</taxon>
    </lineage>
</organism>
<keyword evidence="5" id="KW-1185">Reference proteome</keyword>
<keyword evidence="2" id="KW-0175">Coiled coil</keyword>
<sequence>MESCSQPTNEDTKADVTHDLTEDLGQQLEDIINTYQVNEQPGEPEDVEEEAVTGKAKEHKMEKKMLKGLGKEAMLLMQSLNKLGTPEQKLEALIKKHAELLEEHRSDQKQLKVLQKKLLQVLKEKDQLQSEHSRAVLARSKLEGLCRELQRHNKTLKEETLQRCREDDLKRKEITTHFQSTLTDIQAQIEEHSSRNNKLCQENSDLAEKLKDLISKYDEREANLEKVFKHRDLQQKLLETKLKQANMMLKDAEEKHKLEKEHLLKQAAEAKIQVKLLKGQEIDMKAQLAVYSEKFDEFQGTVSKSNGVYASFKQDMDKMAKKMKKLEKEAMGWKSRFDGCNKALLDMVADKALKEKEFELFTLKTKKLENLCRALQDERKTLFQKLHGSQQAGADDAAAAASVTTEKDTEATEEVAVTKEEVAVSTEVVSQDLDTPIDPICESPADATPLTKELVNLKAEKARLQELAAAFTICRHMSPEPCEDSNSCAESADATHGEEQVEEELNFTEEMQPLTDTLSEEHQELRDKDMQSVD</sequence>
<feature type="region of interest" description="Disordered" evidence="3">
    <location>
        <begin position="479"/>
        <end position="534"/>
    </location>
</feature>
<evidence type="ECO:0000313" key="4">
    <source>
        <dbReference type="EMBL" id="KAK9959431.1"/>
    </source>
</evidence>
<comment type="similarity">
    <text evidence="1">Belongs to the taxilin family.</text>
</comment>
<proteinExistence type="inferred from homology"/>
<reference evidence="4 5" key="1">
    <citation type="submission" date="2024-05" db="EMBL/GenBank/DDBJ databases">
        <title>A high-quality chromosomal-level genome assembly of Topmouth culter (Culter alburnus).</title>
        <authorList>
            <person name="Zhao H."/>
        </authorList>
    </citation>
    <scope>NUCLEOTIDE SEQUENCE [LARGE SCALE GENOMIC DNA]</scope>
    <source>
        <strain evidence="4">CATC2023</strain>
        <tissue evidence="4">Muscle</tissue>
    </source>
</reference>
<dbReference type="PANTHER" id="PTHR16127">
    <property type="entry name" value="TAXILIN"/>
    <property type="match status" value="1"/>
</dbReference>
<evidence type="ECO:0000256" key="3">
    <source>
        <dbReference type="SAM" id="MobiDB-lite"/>
    </source>
</evidence>
<feature type="coiled-coil region" evidence="2">
    <location>
        <begin position="309"/>
        <end position="336"/>
    </location>
</feature>